<feature type="region of interest" description="Disordered" evidence="1">
    <location>
        <begin position="598"/>
        <end position="639"/>
    </location>
</feature>
<gene>
    <name evidence="2" type="ORF">TWF481_001728</name>
</gene>
<sequence length="912" mass="99790">MPTMLSTLARIGIFSISSLLLSGNFLNNHAEAFKIILDGQEASTNGYLDNLNLCNNVESGLSFFPPLLFAVPSPAVTCAGRGGLDNWVLEELEAFTSAYSYFSIRSYNGDYIVHKPISPDEANGEGHFAMRTGTPGVDEVDERDYVKSEFWIARGGTLQLINDENPVQDGDVIVFAGPGPQEPHTRFHLMRSPHARGLPANDYKYLLYSILPGDTTVIPADADILVLSMRIKLSNEFGEIIVGPLPEELIQRKPQASRVGTQNPPALNDLNIFANRKGNNVGQAVGGDDTGGLFHSESPNLEDELGWFPSPADTRGVDDLKLEDLRITRTSGKSAPLPGRNAAALQEAAKLLGLPVSNSRFTPPQQQQSDEQLARQLGLSNFRQPRERSRLPGEIGPPGTGIGAYNERNIIDNGRYYYRPPELSPDGEWQHFAPMALSRVPRLEDEDDILLSEPRERFGGAFIDDIDGYIPPDDDLVGLEPYADDLYYSGAGGIKPSDGYFGPGQIEDEIEEQWAGDIDPQSTSLSPDDIEVEEEEMGNQRLSNRALDDIKSDGYQYYQPEAVYIDENDEAINFDGTDDIDDPRDAIAMDSGSVGGIPASLFGQSSNSQDANSPYPFGTNQSPPSGNVGLGQVPPTDPLDELVEDENIYAFPPEILPNRANVNYNGGPLEKIEEEGSGESSSARIDDPGSLQLGMQYEDDGSNLPSSPDFLWGDREQIEELSEDEIGPGLPGYDEEFYGPGEAGVEYPEYQEGQMEYGEDEEFPLPEAGWEGNFEDIVDTENYEIEVPDENYGLDGGDEVQAMPGDESWNSTDRSYDSLLLYNWDKNGAAGGDGIPSSNIKGAVEMTELLEPQAQPPADPDPVGPLHFNILQDKPKKPRWWQRVHNKLTGKKPSAPAVVRGPTGFEGGLEPR</sequence>
<reference evidence="2 3" key="1">
    <citation type="submission" date="2023-08" db="EMBL/GenBank/DDBJ databases">
        <authorList>
            <person name="Palmer J.M."/>
        </authorList>
    </citation>
    <scope>NUCLEOTIDE SEQUENCE [LARGE SCALE GENOMIC DNA]</scope>
    <source>
        <strain evidence="2 3">TWF481</strain>
    </source>
</reference>
<feature type="region of interest" description="Disordered" evidence="1">
    <location>
        <begin position="667"/>
        <end position="745"/>
    </location>
</feature>
<dbReference type="EMBL" id="JAVHJL010000010">
    <property type="protein sequence ID" value="KAK6496740.1"/>
    <property type="molecule type" value="Genomic_DNA"/>
</dbReference>
<proteinExistence type="predicted"/>
<protein>
    <submittedName>
        <fullName evidence="2">Uncharacterized protein</fullName>
    </submittedName>
</protein>
<evidence type="ECO:0000313" key="3">
    <source>
        <dbReference type="Proteomes" id="UP001370758"/>
    </source>
</evidence>
<dbReference type="Proteomes" id="UP001370758">
    <property type="component" value="Unassembled WGS sequence"/>
</dbReference>
<organism evidence="2 3">
    <name type="scientific">Arthrobotrys musiformis</name>
    <dbReference type="NCBI Taxonomy" id="47236"/>
    <lineage>
        <taxon>Eukaryota</taxon>
        <taxon>Fungi</taxon>
        <taxon>Dikarya</taxon>
        <taxon>Ascomycota</taxon>
        <taxon>Pezizomycotina</taxon>
        <taxon>Orbiliomycetes</taxon>
        <taxon>Orbiliales</taxon>
        <taxon>Orbiliaceae</taxon>
        <taxon>Arthrobotrys</taxon>
    </lineage>
</organism>
<feature type="compositionally biased region" description="Polar residues" evidence="1">
    <location>
        <begin position="602"/>
        <end position="625"/>
    </location>
</feature>
<feature type="region of interest" description="Disordered" evidence="1">
    <location>
        <begin position="888"/>
        <end position="912"/>
    </location>
</feature>
<dbReference type="AlphaFoldDB" id="A0AAV9VU93"/>
<feature type="region of interest" description="Disordered" evidence="1">
    <location>
        <begin position="381"/>
        <end position="403"/>
    </location>
</feature>
<evidence type="ECO:0000313" key="2">
    <source>
        <dbReference type="EMBL" id="KAK6496740.1"/>
    </source>
</evidence>
<keyword evidence="3" id="KW-1185">Reference proteome</keyword>
<name>A0AAV9VU93_9PEZI</name>
<evidence type="ECO:0000256" key="1">
    <source>
        <dbReference type="SAM" id="MobiDB-lite"/>
    </source>
</evidence>
<feature type="region of interest" description="Disordered" evidence="1">
    <location>
        <begin position="789"/>
        <end position="811"/>
    </location>
</feature>
<comment type="caution">
    <text evidence="2">The sequence shown here is derived from an EMBL/GenBank/DDBJ whole genome shotgun (WGS) entry which is preliminary data.</text>
</comment>
<accession>A0AAV9VU93</accession>